<dbReference type="InterPro" id="IPR010602">
    <property type="entry name" value="DUF1186"/>
</dbReference>
<keyword evidence="2" id="KW-1185">Reference proteome</keyword>
<dbReference type="EMBL" id="JAGSOJ010000007">
    <property type="protein sequence ID" value="MCM1992706.1"/>
    <property type="molecule type" value="Genomic_DNA"/>
</dbReference>
<name>A0A9J6P733_9CLOT</name>
<protein>
    <submittedName>
        <fullName evidence="1">DUF1186 domain-containing protein</fullName>
    </submittedName>
</protein>
<comment type="caution">
    <text evidence="1">The sequence shown here is derived from an EMBL/GenBank/DDBJ whole genome shotgun (WGS) entry which is preliminary data.</text>
</comment>
<dbReference type="AlphaFoldDB" id="A0A9J6P733"/>
<dbReference type="RefSeq" id="WP_250861879.1">
    <property type="nucleotide sequence ID" value="NZ_JAGSOJ010000007.1"/>
</dbReference>
<evidence type="ECO:0000313" key="1">
    <source>
        <dbReference type="EMBL" id="MCM1992706.1"/>
    </source>
</evidence>
<organism evidence="1 2">
    <name type="scientific">Oceanirhabdus seepicola</name>
    <dbReference type="NCBI Taxonomy" id="2828781"/>
    <lineage>
        <taxon>Bacteria</taxon>
        <taxon>Bacillati</taxon>
        <taxon>Bacillota</taxon>
        <taxon>Clostridia</taxon>
        <taxon>Eubacteriales</taxon>
        <taxon>Clostridiaceae</taxon>
        <taxon>Oceanirhabdus</taxon>
    </lineage>
</organism>
<gene>
    <name evidence="1" type="ORF">KDK92_23565</name>
</gene>
<proteinExistence type="predicted"/>
<evidence type="ECO:0000313" key="2">
    <source>
        <dbReference type="Proteomes" id="UP001056429"/>
    </source>
</evidence>
<reference evidence="1" key="2">
    <citation type="submission" date="2021-04" db="EMBL/GenBank/DDBJ databases">
        <authorList>
            <person name="Dong X."/>
        </authorList>
    </citation>
    <scope>NUCLEOTIDE SEQUENCE</scope>
    <source>
        <strain evidence="1">ZWT</strain>
    </source>
</reference>
<sequence length="257" mass="30187">MKMNIEVKNVLNLIKSIEYWNGTVPKKNIMEIIDRKEEAAPHLISILKKVLEKPEKFRKDSDYVGHKIAIYLLAQFKCKEAFEYIIKFYSLEENLAFDLLGYNLTYDESRVLASTYNGELSLLTNIIENKDVYEVHRNACVDALKILALQAVVDRKKVMDYYKKLMRKSISKSQSEVECAVFNSLELYPEELMGEIERLYFEKKIDENILFKCSFKQTLEMKKEDVLECYSAQTSNSFIEDILNELIFWQEIAGEIY</sequence>
<reference evidence="1" key="1">
    <citation type="journal article" date="2021" name="mSystems">
        <title>Bacteria and Archaea Synergistically Convert Glycine Betaine to Biogenic Methane in the Formosa Cold Seep of the South China Sea.</title>
        <authorList>
            <person name="Li L."/>
            <person name="Zhang W."/>
            <person name="Zhang S."/>
            <person name="Song L."/>
            <person name="Sun Q."/>
            <person name="Zhang H."/>
            <person name="Xiang H."/>
            <person name="Dong X."/>
        </authorList>
    </citation>
    <scope>NUCLEOTIDE SEQUENCE</scope>
    <source>
        <strain evidence="1">ZWT</strain>
    </source>
</reference>
<dbReference type="Pfam" id="PF06685">
    <property type="entry name" value="DUF1186"/>
    <property type="match status" value="1"/>
</dbReference>
<dbReference type="Proteomes" id="UP001056429">
    <property type="component" value="Unassembled WGS sequence"/>
</dbReference>
<accession>A0A9J6P733</accession>